<organism evidence="11 12">
    <name type="scientific">Ditylenchus destructor</name>
    <dbReference type="NCBI Taxonomy" id="166010"/>
    <lineage>
        <taxon>Eukaryota</taxon>
        <taxon>Metazoa</taxon>
        <taxon>Ecdysozoa</taxon>
        <taxon>Nematoda</taxon>
        <taxon>Chromadorea</taxon>
        <taxon>Rhabditida</taxon>
        <taxon>Tylenchina</taxon>
        <taxon>Tylenchomorpha</taxon>
        <taxon>Sphaerularioidea</taxon>
        <taxon>Anguinidae</taxon>
        <taxon>Anguininae</taxon>
        <taxon>Ditylenchus</taxon>
    </lineage>
</organism>
<evidence type="ECO:0000256" key="7">
    <source>
        <dbReference type="SAM" id="Coils"/>
    </source>
</evidence>
<dbReference type="GO" id="GO:0016020">
    <property type="term" value="C:membrane"/>
    <property type="evidence" value="ECO:0007669"/>
    <property type="project" value="UniProtKB-SubCell"/>
</dbReference>
<evidence type="ECO:0000256" key="9">
    <source>
        <dbReference type="SAM" id="Phobius"/>
    </source>
</evidence>
<dbReference type="EMBL" id="JAKKPZ010000007">
    <property type="protein sequence ID" value="KAI1718758.1"/>
    <property type="molecule type" value="Genomic_DNA"/>
</dbReference>
<feature type="transmembrane region" description="Helical" evidence="9">
    <location>
        <begin position="203"/>
        <end position="220"/>
    </location>
</feature>
<reference evidence="11" key="1">
    <citation type="submission" date="2022-01" db="EMBL/GenBank/DDBJ databases">
        <title>Genome Sequence Resource for Two Populations of Ditylenchus destructor, the Migratory Endoparasitic Phytonematode.</title>
        <authorList>
            <person name="Zhang H."/>
            <person name="Lin R."/>
            <person name="Xie B."/>
        </authorList>
    </citation>
    <scope>NUCLEOTIDE SEQUENCE</scope>
    <source>
        <strain evidence="11">BazhouSP</strain>
    </source>
</reference>
<dbReference type="AlphaFoldDB" id="A0AAD4N576"/>
<evidence type="ECO:0000256" key="8">
    <source>
        <dbReference type="SAM" id="MobiDB-lite"/>
    </source>
</evidence>
<evidence type="ECO:0000256" key="3">
    <source>
        <dbReference type="ARBA" id="ARBA00015571"/>
    </source>
</evidence>
<keyword evidence="6 9" id="KW-0472">Membrane</keyword>
<dbReference type="GO" id="GO:0005254">
    <property type="term" value="F:chloride channel activity"/>
    <property type="evidence" value="ECO:0007669"/>
    <property type="project" value="TreeGrafter"/>
</dbReference>
<comment type="caution">
    <text evidence="11">The sequence shown here is derived from an EMBL/GenBank/DDBJ whole genome shotgun (WGS) entry which is preliminary data.</text>
</comment>
<feature type="coiled-coil region" evidence="7">
    <location>
        <begin position="56"/>
        <end position="83"/>
    </location>
</feature>
<feature type="compositionally biased region" description="Low complexity" evidence="8">
    <location>
        <begin position="396"/>
        <end position="406"/>
    </location>
</feature>
<feature type="signal peptide" evidence="10">
    <location>
        <begin position="1"/>
        <end position="20"/>
    </location>
</feature>
<feature type="transmembrane region" description="Helical" evidence="9">
    <location>
        <begin position="286"/>
        <end position="308"/>
    </location>
</feature>
<feature type="transmembrane region" description="Helical" evidence="9">
    <location>
        <begin position="174"/>
        <end position="194"/>
    </location>
</feature>
<comment type="subcellular location">
    <subcellularLocation>
        <location evidence="1">Membrane</location>
        <topology evidence="1">Multi-pass membrane protein</topology>
    </subcellularLocation>
</comment>
<dbReference type="GO" id="GO:0005783">
    <property type="term" value="C:endoplasmic reticulum"/>
    <property type="evidence" value="ECO:0007669"/>
    <property type="project" value="TreeGrafter"/>
</dbReference>
<keyword evidence="4 9" id="KW-0812">Transmembrane</keyword>
<feature type="region of interest" description="Disordered" evidence="8">
    <location>
        <begin position="393"/>
        <end position="442"/>
    </location>
</feature>
<proteinExistence type="inferred from homology"/>
<dbReference type="Pfam" id="PF05934">
    <property type="entry name" value="MCLC"/>
    <property type="match status" value="1"/>
</dbReference>
<evidence type="ECO:0000313" key="11">
    <source>
        <dbReference type="EMBL" id="KAI1718758.1"/>
    </source>
</evidence>
<keyword evidence="10" id="KW-0732">Signal</keyword>
<evidence type="ECO:0000256" key="10">
    <source>
        <dbReference type="SAM" id="SignalP"/>
    </source>
</evidence>
<feature type="chain" id="PRO_5041956252" description="Chloride channel CLIC-like protein 1" evidence="10">
    <location>
        <begin position="21"/>
        <end position="442"/>
    </location>
</feature>
<evidence type="ECO:0000256" key="2">
    <source>
        <dbReference type="ARBA" id="ARBA00005944"/>
    </source>
</evidence>
<dbReference type="PANTHER" id="PTHR34093:SF1">
    <property type="entry name" value="CHLORIDE CHANNEL CLIC-LIKE PROTEIN 1"/>
    <property type="match status" value="1"/>
</dbReference>
<keyword evidence="5 9" id="KW-1133">Transmembrane helix</keyword>
<dbReference type="PANTHER" id="PTHR34093">
    <property type="entry name" value="CHLORIDE CHANNEL CLIC-LIKE PROTEIN 1"/>
    <property type="match status" value="1"/>
</dbReference>
<sequence>MKYWLWILFVGLCPIVSTVGVDIDYSVDRTNWVDIHDPLAKPTSIANSKTKENVCVEDCGEEIARYTEENNKLREAINVLRTTRENSVDVLLKHVLREFLSKLNIDLNSDSDIYKIAQVAIPQDNLRLIRRYLSSAKASEEFGLREDVRSALENFIVEIEQRAENFIFSIVRSVFPYIVLINVAILPLAFLVVVRSIFSIRQLLLLVLIAAFFTSCYFTYARKYQEVLAERFARLEKKSDAHCTPKGLLSEAYDVLLSYVKIKGKSECLQSHEDVLIEPFLLVDPMIVVAEVLTNFVFSPLSVIGVHFNKFFSDFFINTPIHLAVLKAVFLIFLMFYLTGYRIRTLIATIEPADNRWRIMPEISFLDQNILHPPHGSGTSNQIDQRRFEALPAPHSDSSLSPSKNSDFNDSHTFDDLDDSNVTIRRHTSRKRSQSAGRMKIS</sequence>
<feature type="transmembrane region" description="Helical" evidence="9">
    <location>
        <begin position="315"/>
        <end position="338"/>
    </location>
</feature>
<evidence type="ECO:0000256" key="1">
    <source>
        <dbReference type="ARBA" id="ARBA00004141"/>
    </source>
</evidence>
<gene>
    <name evidence="11" type="ORF">DdX_05865</name>
</gene>
<evidence type="ECO:0000256" key="4">
    <source>
        <dbReference type="ARBA" id="ARBA00022692"/>
    </source>
</evidence>
<comment type="similarity">
    <text evidence="2">Belongs to the chloride channel MCLC family.</text>
</comment>
<evidence type="ECO:0000313" key="12">
    <source>
        <dbReference type="Proteomes" id="UP001201812"/>
    </source>
</evidence>
<keyword evidence="12" id="KW-1185">Reference proteome</keyword>
<evidence type="ECO:0000256" key="5">
    <source>
        <dbReference type="ARBA" id="ARBA00022989"/>
    </source>
</evidence>
<evidence type="ECO:0000256" key="6">
    <source>
        <dbReference type="ARBA" id="ARBA00023136"/>
    </source>
</evidence>
<dbReference type="InterPro" id="IPR009231">
    <property type="entry name" value="Chloride_chnl_CLIC-like"/>
</dbReference>
<keyword evidence="7" id="KW-0175">Coiled coil</keyword>
<protein>
    <recommendedName>
        <fullName evidence="3">Chloride channel CLIC-like protein 1</fullName>
    </recommendedName>
</protein>
<name>A0AAD4N576_9BILA</name>
<accession>A0AAD4N576</accession>
<feature type="compositionally biased region" description="Basic residues" evidence="8">
    <location>
        <begin position="424"/>
        <end position="433"/>
    </location>
</feature>
<dbReference type="Proteomes" id="UP001201812">
    <property type="component" value="Unassembled WGS sequence"/>
</dbReference>